<dbReference type="InterPro" id="IPR013783">
    <property type="entry name" value="Ig-like_fold"/>
</dbReference>
<dbReference type="AlphaFoldDB" id="A0A0V0R2Q3"/>
<dbReference type="OMA" id="EQSIANC"/>
<keyword evidence="1" id="KW-0175">Coiled coil</keyword>
<dbReference type="InParanoid" id="A0A0V0R2Q3"/>
<comment type="caution">
    <text evidence="2">The sequence shown here is derived from an EMBL/GenBank/DDBJ whole genome shotgun (WGS) entry which is preliminary data.</text>
</comment>
<evidence type="ECO:0000313" key="2">
    <source>
        <dbReference type="EMBL" id="KRX08799.1"/>
    </source>
</evidence>
<proteinExistence type="predicted"/>
<evidence type="ECO:0000313" key="3">
    <source>
        <dbReference type="Proteomes" id="UP000054937"/>
    </source>
</evidence>
<evidence type="ECO:0000256" key="1">
    <source>
        <dbReference type="SAM" id="Coils"/>
    </source>
</evidence>
<feature type="coiled-coil region" evidence="1">
    <location>
        <begin position="808"/>
        <end position="835"/>
    </location>
</feature>
<dbReference type="Proteomes" id="UP000054937">
    <property type="component" value="Unassembled WGS sequence"/>
</dbReference>
<dbReference type="Gene3D" id="2.60.40.10">
    <property type="entry name" value="Immunoglobulins"/>
    <property type="match status" value="1"/>
</dbReference>
<name>A0A0V0R2Q3_PSEPJ</name>
<organism evidence="2 3">
    <name type="scientific">Pseudocohnilembus persalinus</name>
    <name type="common">Ciliate</name>
    <dbReference type="NCBI Taxonomy" id="266149"/>
    <lineage>
        <taxon>Eukaryota</taxon>
        <taxon>Sar</taxon>
        <taxon>Alveolata</taxon>
        <taxon>Ciliophora</taxon>
        <taxon>Intramacronucleata</taxon>
        <taxon>Oligohymenophorea</taxon>
        <taxon>Scuticociliatia</taxon>
        <taxon>Philasterida</taxon>
        <taxon>Pseudocohnilembidae</taxon>
        <taxon>Pseudocohnilembus</taxon>
    </lineage>
</organism>
<keyword evidence="3" id="KW-1185">Reference proteome</keyword>
<dbReference type="EMBL" id="LDAU01000057">
    <property type="protein sequence ID" value="KRX08799.1"/>
    <property type="molecule type" value="Genomic_DNA"/>
</dbReference>
<accession>A0A0V0R2Q3</accession>
<protein>
    <submittedName>
        <fullName evidence="2">Uncharacterized protein</fullName>
    </submittedName>
</protein>
<gene>
    <name evidence="2" type="ORF">PPERSA_08903</name>
</gene>
<reference evidence="2 3" key="1">
    <citation type="journal article" date="2015" name="Sci. Rep.">
        <title>Genome of the facultative scuticociliatosis pathogen Pseudocohnilembus persalinus provides insight into its virulence through horizontal gene transfer.</title>
        <authorList>
            <person name="Xiong J."/>
            <person name="Wang G."/>
            <person name="Cheng J."/>
            <person name="Tian M."/>
            <person name="Pan X."/>
            <person name="Warren A."/>
            <person name="Jiang C."/>
            <person name="Yuan D."/>
            <person name="Miao W."/>
        </authorList>
    </citation>
    <scope>NUCLEOTIDE SEQUENCE [LARGE SCALE GENOMIC DNA]</scope>
    <source>
        <strain evidence="2">36N120E</strain>
    </source>
</reference>
<sequence length="962" mass="112330">MVRIDFDGQISGKVENGQVFIGESLQMIIVPIGLGRQYQINNIFYYYNYEIIQAPSWLDFDPVQSLIYITVDNQGLTDGLEFQNNLIFTEIQLQVTSKLFIDNDIPLTESDGDKIIKDSIKNGYLTNGGYLTEKFYPNQDLFNYNDSFYTDQVLSKIIEVFSGSVFNIPAKFTISNSMFFDPSQTEPLMVLDTYSSQIEIIVEIQDTSKALFVEKNYIGATVILSDAHDYLAIKGDSTLAIQNMVNDMRIQNYTENLNEIKLNFIFDDYLNFQQKYRNIPFTDYQFLKLHEGVSINEAIPIQDQFNQIYADGKVTIEEDFTFQFQEDSFISPAGIELKYQFQMETEYGNGKYANFPQDFWLVTNPVDRRISGTPPQMKIYTKQRIKVTASDGYSTCDAYFLIKIWNFSFFNVILDIMEYAGPILFVLGVWSYKYTLYKIFFPKKYKYTEEVAIVGMEYKKVIPLMQDNLQKGIFLFNLLDLKKDFYQFWTEFGDINKEQLMSLIRHEAEKNPKLIQKNQIDIRDLQKKDSKLTMVIIGLGAIWVMKNQHKHTYKAFQELEKYGKQRYNEIDWFKKFVHITYPDYDEADEANDSEEDQFFSELEVNEEIQVGDNQIHGGFYNKEVVKQQIEQNLNKFNNDSVQMKKNINNTQKIFTNPNLKNDQKKGTVHASYHYHPKNFPILHIFDNILIEFFKQRKIALEQEIQECIYASVFGISFEKFYFPAVSKGINSIMGYERITEPSCLEDGYEQCGLKTNQPLPSWLKVTISNGLIILQGTPKVSNKGQYKIEIYHDCGVILQHHKISVQSNKVNKRESEELIENLNQYQSQIEEVATQVGNNKLQHDIQIEKTSMNKVQNDKNNQDQFNSNKELISQKRTSAIFETNQQIYINEYTYQDDASQSDFIGSQNYIFQNKNRLSNNKYVENIQTNNFVSESAQHTERKNKKYAPITTVIDKQIIDDVQ</sequence>